<dbReference type="InterPro" id="IPR038063">
    <property type="entry name" value="Transpep_catalytic_dom"/>
</dbReference>
<keyword evidence="8 9" id="KW-0961">Cell wall biogenesis/degradation</keyword>
<dbReference type="EMBL" id="CP019948">
    <property type="protein sequence ID" value="ARN83871.1"/>
    <property type="molecule type" value="Genomic_DNA"/>
</dbReference>
<keyword evidence="6 9" id="KW-0133">Cell shape</keyword>
<dbReference type="KEGG" id="mbry:B1812_21305"/>
<keyword evidence="7 9" id="KW-0573">Peptidoglycan synthesis</keyword>
<keyword evidence="3" id="KW-0328">Glycosyltransferase</keyword>
<dbReference type="PANTHER" id="PTHR30582:SF24">
    <property type="entry name" value="L,D-TRANSPEPTIDASE ERFK_SRFK-RELATED"/>
    <property type="match status" value="1"/>
</dbReference>
<evidence type="ECO:0000313" key="12">
    <source>
        <dbReference type="EMBL" id="ARN83871.1"/>
    </source>
</evidence>
<evidence type="ECO:0000256" key="4">
    <source>
        <dbReference type="ARBA" id="ARBA00022679"/>
    </source>
</evidence>
<comment type="pathway">
    <text evidence="1 9">Cell wall biogenesis; peptidoglycan biosynthesis.</text>
</comment>
<evidence type="ECO:0000313" key="13">
    <source>
        <dbReference type="Proteomes" id="UP000193978"/>
    </source>
</evidence>
<comment type="similarity">
    <text evidence="2">Belongs to the YkuD family.</text>
</comment>
<dbReference type="GO" id="GO:0016757">
    <property type="term" value="F:glycosyltransferase activity"/>
    <property type="evidence" value="ECO:0007669"/>
    <property type="project" value="UniProtKB-KW"/>
</dbReference>
<dbReference type="Pfam" id="PF03734">
    <property type="entry name" value="YkuD"/>
    <property type="match status" value="1"/>
</dbReference>
<evidence type="ECO:0000256" key="6">
    <source>
        <dbReference type="ARBA" id="ARBA00022960"/>
    </source>
</evidence>
<dbReference type="GO" id="GO:0018104">
    <property type="term" value="P:peptidoglycan-protein cross-linking"/>
    <property type="evidence" value="ECO:0007669"/>
    <property type="project" value="TreeGrafter"/>
</dbReference>
<protein>
    <submittedName>
        <fullName evidence="12">L,D-transpeptidase</fullName>
    </submittedName>
</protein>
<name>A0A1W6N275_9HYPH</name>
<dbReference type="AlphaFoldDB" id="A0A1W6N275"/>
<keyword evidence="13" id="KW-1185">Reference proteome</keyword>
<dbReference type="PANTHER" id="PTHR30582">
    <property type="entry name" value="L,D-TRANSPEPTIDASE"/>
    <property type="match status" value="1"/>
</dbReference>
<feature type="chain" id="PRO_5013366263" evidence="10">
    <location>
        <begin position="31"/>
        <end position="183"/>
    </location>
</feature>
<dbReference type="GO" id="GO:0008360">
    <property type="term" value="P:regulation of cell shape"/>
    <property type="evidence" value="ECO:0007669"/>
    <property type="project" value="UniProtKB-UniRule"/>
</dbReference>
<proteinExistence type="inferred from homology"/>
<dbReference type="FunFam" id="2.40.440.10:FF:000002">
    <property type="entry name" value="L,D-transpeptidase ErfK/SrfK"/>
    <property type="match status" value="1"/>
</dbReference>
<feature type="active site" description="Proton donor/acceptor" evidence="9">
    <location>
        <position position="140"/>
    </location>
</feature>
<keyword evidence="4" id="KW-0808">Transferase</keyword>
<dbReference type="UniPathway" id="UPA00219"/>
<organism evidence="12 13">
    <name type="scientific">Methylocystis bryophila</name>
    <dbReference type="NCBI Taxonomy" id="655015"/>
    <lineage>
        <taxon>Bacteria</taxon>
        <taxon>Pseudomonadati</taxon>
        <taxon>Pseudomonadota</taxon>
        <taxon>Alphaproteobacteria</taxon>
        <taxon>Hyphomicrobiales</taxon>
        <taxon>Methylocystaceae</taxon>
        <taxon>Methylocystis</taxon>
    </lineage>
</organism>
<reference evidence="12 13" key="1">
    <citation type="submission" date="2017-02" db="EMBL/GenBank/DDBJ databases">
        <authorList>
            <person name="Peterson S.W."/>
        </authorList>
    </citation>
    <scope>NUCLEOTIDE SEQUENCE [LARGE SCALE GENOMIC DNA]</scope>
    <source>
        <strain evidence="12 13">S285</strain>
    </source>
</reference>
<evidence type="ECO:0000256" key="2">
    <source>
        <dbReference type="ARBA" id="ARBA00005992"/>
    </source>
</evidence>
<evidence type="ECO:0000256" key="3">
    <source>
        <dbReference type="ARBA" id="ARBA00022676"/>
    </source>
</evidence>
<keyword evidence="5" id="KW-0378">Hydrolase</keyword>
<dbReference type="CDD" id="cd16913">
    <property type="entry name" value="YkuD_like"/>
    <property type="match status" value="1"/>
</dbReference>
<gene>
    <name evidence="12" type="ORF">B1812_21305</name>
</gene>
<dbReference type="Gene3D" id="2.40.440.10">
    <property type="entry name" value="L,D-transpeptidase catalytic domain-like"/>
    <property type="match status" value="1"/>
</dbReference>
<dbReference type="InterPro" id="IPR050979">
    <property type="entry name" value="LD-transpeptidase"/>
</dbReference>
<evidence type="ECO:0000256" key="8">
    <source>
        <dbReference type="ARBA" id="ARBA00023316"/>
    </source>
</evidence>
<accession>A0A1W6N275</accession>
<dbReference type="RefSeq" id="WP_085773892.1">
    <property type="nucleotide sequence ID" value="NZ_AP027149.1"/>
</dbReference>
<feature type="signal peptide" evidence="10">
    <location>
        <begin position="1"/>
        <end position="30"/>
    </location>
</feature>
<evidence type="ECO:0000256" key="5">
    <source>
        <dbReference type="ARBA" id="ARBA00022801"/>
    </source>
</evidence>
<feature type="domain" description="L,D-TPase catalytic" evidence="11">
    <location>
        <begin position="50"/>
        <end position="182"/>
    </location>
</feature>
<dbReference type="SUPFAM" id="SSF141523">
    <property type="entry name" value="L,D-transpeptidase catalytic domain-like"/>
    <property type="match status" value="1"/>
</dbReference>
<dbReference type="OrthoDB" id="9813664at2"/>
<evidence type="ECO:0000256" key="9">
    <source>
        <dbReference type="PROSITE-ProRule" id="PRU01373"/>
    </source>
</evidence>
<evidence type="ECO:0000256" key="7">
    <source>
        <dbReference type="ARBA" id="ARBA00022984"/>
    </source>
</evidence>
<evidence type="ECO:0000256" key="1">
    <source>
        <dbReference type="ARBA" id="ARBA00004752"/>
    </source>
</evidence>
<sequence length="183" mass="19467">MVTKLVLRAARLRALNLALALATVVGLGAAAPQKAEAGARVSFLDSVAPGTIVISAHQRRLYLVNGDGTAMSYPIAVPKRGKEWSGSTYVASMHAHPDWSPPEAVRRDHPNLPDVIPGGSPHNPMGARAIVLERNEVAIHGTTNKMRASIGSAASYGCIRMRNEDVSDLYNRVSVGTPVIMEP</sequence>
<keyword evidence="10" id="KW-0732">Signal</keyword>
<dbReference type="GO" id="GO:0005576">
    <property type="term" value="C:extracellular region"/>
    <property type="evidence" value="ECO:0007669"/>
    <property type="project" value="TreeGrafter"/>
</dbReference>
<evidence type="ECO:0000256" key="10">
    <source>
        <dbReference type="SAM" id="SignalP"/>
    </source>
</evidence>
<dbReference type="InterPro" id="IPR005490">
    <property type="entry name" value="LD_TPept_cat_dom"/>
</dbReference>
<feature type="active site" description="Nucleophile" evidence="9">
    <location>
        <position position="158"/>
    </location>
</feature>
<evidence type="ECO:0000259" key="11">
    <source>
        <dbReference type="PROSITE" id="PS52029"/>
    </source>
</evidence>
<dbReference type="GO" id="GO:0071972">
    <property type="term" value="F:peptidoglycan L,D-transpeptidase activity"/>
    <property type="evidence" value="ECO:0007669"/>
    <property type="project" value="TreeGrafter"/>
</dbReference>
<dbReference type="GO" id="GO:0071555">
    <property type="term" value="P:cell wall organization"/>
    <property type="evidence" value="ECO:0007669"/>
    <property type="project" value="UniProtKB-UniRule"/>
</dbReference>
<dbReference type="Proteomes" id="UP000193978">
    <property type="component" value="Chromosome"/>
</dbReference>
<dbReference type="PROSITE" id="PS52029">
    <property type="entry name" value="LD_TPASE"/>
    <property type="match status" value="1"/>
</dbReference>